<name>A0A0H5C3D3_CYBJN</name>
<evidence type="ECO:0000313" key="1">
    <source>
        <dbReference type="EMBL" id="CEP22376.1"/>
    </source>
</evidence>
<protein>
    <recommendedName>
        <fullName evidence="5">Roadblock/LAMTOR2 domain-containing protein</fullName>
    </recommendedName>
</protein>
<sequence length="132" mass="14745">MGMFVARNIESLLEQAVRGSRTTDSQVTAVTITKSSGVPLCTVTSKDFSVTKIKMFALLAARQGITLEVQRFEAPEDDDDEKIYGSLVPGTEYGVIFVTERNFPEGLIKIRMRNLTEQLKDLAKFDEAEEYS</sequence>
<evidence type="ECO:0000313" key="3">
    <source>
        <dbReference type="Proteomes" id="UP000038830"/>
    </source>
</evidence>
<proteinExistence type="predicted"/>
<dbReference type="EMBL" id="KV453926">
    <property type="protein sequence ID" value="ODV75217.1"/>
    <property type="molecule type" value="Genomic_DNA"/>
</dbReference>
<gene>
    <name evidence="1" type="ORF">BN1211_2734</name>
    <name evidence="2" type="ORF">CYBJADRAFT_160665</name>
</gene>
<dbReference type="AlphaFoldDB" id="A0A0H5C3D3"/>
<evidence type="ECO:0008006" key="5">
    <source>
        <dbReference type="Google" id="ProtNLM"/>
    </source>
</evidence>
<dbReference type="Proteomes" id="UP000094389">
    <property type="component" value="Unassembled WGS sequence"/>
</dbReference>
<dbReference type="EMBL" id="CDQK01000003">
    <property type="protein sequence ID" value="CEP22376.1"/>
    <property type="molecule type" value="Genomic_DNA"/>
</dbReference>
<keyword evidence="4" id="KW-1185">Reference proteome</keyword>
<evidence type="ECO:0000313" key="4">
    <source>
        <dbReference type="Proteomes" id="UP000094389"/>
    </source>
</evidence>
<organism evidence="1 3">
    <name type="scientific">Cyberlindnera jadinii (strain ATCC 18201 / CBS 1600 / BCRC 20928 / JCM 3617 / NBRC 0987 / NRRL Y-1542)</name>
    <name type="common">Torula yeast</name>
    <name type="synonym">Candida utilis</name>
    <dbReference type="NCBI Taxonomy" id="983966"/>
    <lineage>
        <taxon>Eukaryota</taxon>
        <taxon>Fungi</taxon>
        <taxon>Dikarya</taxon>
        <taxon>Ascomycota</taxon>
        <taxon>Saccharomycotina</taxon>
        <taxon>Saccharomycetes</taxon>
        <taxon>Phaffomycetales</taxon>
        <taxon>Phaffomycetaceae</taxon>
        <taxon>Cyberlindnera</taxon>
    </lineage>
</organism>
<dbReference type="RefSeq" id="XP_020072256.1">
    <property type="nucleotide sequence ID" value="XM_020213546.1"/>
</dbReference>
<reference evidence="2 4" key="3">
    <citation type="journal article" date="2016" name="Proc. Natl. Acad. Sci. U.S.A.">
        <title>Comparative genomics of biotechnologically important yeasts.</title>
        <authorList>
            <person name="Riley R."/>
            <person name="Haridas S."/>
            <person name="Wolfe K.H."/>
            <person name="Lopes M.R."/>
            <person name="Hittinger C.T."/>
            <person name="Goeker M."/>
            <person name="Salamov A.A."/>
            <person name="Wisecaver J.H."/>
            <person name="Long T.M."/>
            <person name="Calvey C.H."/>
            <person name="Aerts A.L."/>
            <person name="Barry K.W."/>
            <person name="Choi C."/>
            <person name="Clum A."/>
            <person name="Coughlan A.Y."/>
            <person name="Deshpande S."/>
            <person name="Douglass A.P."/>
            <person name="Hanson S.J."/>
            <person name="Klenk H.-P."/>
            <person name="LaButti K.M."/>
            <person name="Lapidus A."/>
            <person name="Lindquist E.A."/>
            <person name="Lipzen A.M."/>
            <person name="Meier-Kolthoff J.P."/>
            <person name="Ohm R.A."/>
            <person name="Otillar R.P."/>
            <person name="Pangilinan J.L."/>
            <person name="Peng Y."/>
            <person name="Rokas A."/>
            <person name="Rosa C.A."/>
            <person name="Scheuner C."/>
            <person name="Sibirny A.A."/>
            <person name="Slot J.C."/>
            <person name="Stielow J.B."/>
            <person name="Sun H."/>
            <person name="Kurtzman C.P."/>
            <person name="Blackwell M."/>
            <person name="Grigoriev I.V."/>
            <person name="Jeffries T.W."/>
        </authorList>
    </citation>
    <scope>NUCLEOTIDE SEQUENCE [LARGE SCALE GENOMIC DNA]</scope>
    <source>
        <strain evidence="4">ATCC 18201 / CBS 1600 / BCRC 20928 / JCM 3617 / NBRC 0987 / NRRL Y-1542</strain>
        <strain evidence="2">NRRL Y-1542</strain>
    </source>
</reference>
<reference evidence="1" key="1">
    <citation type="submission" date="2014-12" db="EMBL/GenBank/DDBJ databases">
        <authorList>
            <person name="Jaenicke S."/>
        </authorList>
    </citation>
    <scope>NUCLEOTIDE SEQUENCE [LARGE SCALE GENOMIC DNA]</scope>
    <source>
        <strain evidence="1">CBS1600</strain>
    </source>
</reference>
<dbReference type="OMA" id="MGMFVAR"/>
<reference evidence="3" key="2">
    <citation type="journal article" date="2015" name="J. Biotechnol.">
        <title>The structure of the Cyberlindnera jadinii genome and its relation to Candida utilis analyzed by the occurrence of single nucleotide polymorphisms.</title>
        <authorList>
            <person name="Rupp O."/>
            <person name="Brinkrolf K."/>
            <person name="Buerth C."/>
            <person name="Kunigo M."/>
            <person name="Schneider J."/>
            <person name="Jaenicke S."/>
            <person name="Goesmann A."/>
            <person name="Puehler A."/>
            <person name="Jaeger K.-E."/>
            <person name="Ernst J.F."/>
        </authorList>
    </citation>
    <scope>NUCLEOTIDE SEQUENCE [LARGE SCALE GENOMIC DNA]</scope>
    <source>
        <strain evidence="3">ATCC 18201 / CBS 1600 / BCRC 20928 / JCM 3617 / NBRC 0987 / NRRL Y-1542</strain>
    </source>
</reference>
<dbReference type="OrthoDB" id="3980543at2759"/>
<dbReference type="Proteomes" id="UP000038830">
    <property type="component" value="Unassembled WGS sequence"/>
</dbReference>
<accession>A0A1E4S6R8</accession>
<evidence type="ECO:0000313" key="2">
    <source>
        <dbReference type="EMBL" id="ODV75217.1"/>
    </source>
</evidence>
<accession>A0A0H5C3D3</accession>
<dbReference type="GeneID" id="30987942"/>